<dbReference type="SUPFAM" id="SSF53822">
    <property type="entry name" value="Periplasmic binding protein-like I"/>
    <property type="match status" value="1"/>
</dbReference>
<reference evidence="6" key="2">
    <citation type="submission" date="2020-09" db="EMBL/GenBank/DDBJ databases">
        <authorList>
            <person name="Sun Q."/>
            <person name="Zhou Y."/>
        </authorList>
    </citation>
    <scope>NUCLEOTIDE SEQUENCE</scope>
    <source>
        <strain evidence="6">CGMCC 1.15371</strain>
    </source>
</reference>
<dbReference type="GO" id="GO:0000976">
    <property type="term" value="F:transcription cis-regulatory region binding"/>
    <property type="evidence" value="ECO:0007669"/>
    <property type="project" value="TreeGrafter"/>
</dbReference>
<dbReference type="InterPro" id="IPR028082">
    <property type="entry name" value="Peripla_BP_I"/>
</dbReference>
<dbReference type="CDD" id="cd01392">
    <property type="entry name" value="HTH_LacI"/>
    <property type="match status" value="1"/>
</dbReference>
<dbReference type="Pfam" id="PF00356">
    <property type="entry name" value="LacI"/>
    <property type="match status" value="1"/>
</dbReference>
<keyword evidence="1" id="KW-0678">Repressor</keyword>
<dbReference type="Proteomes" id="UP000628775">
    <property type="component" value="Unassembled WGS sequence"/>
</dbReference>
<reference evidence="6" key="1">
    <citation type="journal article" date="2014" name="Int. J. Syst. Evol. Microbiol.">
        <title>Complete genome sequence of Corynebacterium casei LMG S-19264T (=DSM 44701T), isolated from a smear-ripened cheese.</title>
        <authorList>
            <consortium name="US DOE Joint Genome Institute (JGI-PGF)"/>
            <person name="Walter F."/>
            <person name="Albersmeier A."/>
            <person name="Kalinowski J."/>
            <person name="Ruckert C."/>
        </authorList>
    </citation>
    <scope>NUCLEOTIDE SEQUENCE</scope>
    <source>
        <strain evidence="6">CGMCC 1.15371</strain>
    </source>
</reference>
<dbReference type="PROSITE" id="PS00356">
    <property type="entry name" value="HTH_LACI_1"/>
    <property type="match status" value="1"/>
</dbReference>
<dbReference type="InterPro" id="IPR010982">
    <property type="entry name" value="Lambda_DNA-bd_dom_sf"/>
</dbReference>
<keyword evidence="2" id="KW-0805">Transcription regulation</keyword>
<evidence type="ECO:0000256" key="3">
    <source>
        <dbReference type="ARBA" id="ARBA00023125"/>
    </source>
</evidence>
<dbReference type="RefSeq" id="WP_188688114.1">
    <property type="nucleotide sequence ID" value="NZ_BMIR01000001.1"/>
</dbReference>
<dbReference type="GO" id="GO:0003700">
    <property type="term" value="F:DNA-binding transcription factor activity"/>
    <property type="evidence" value="ECO:0007669"/>
    <property type="project" value="TreeGrafter"/>
</dbReference>
<feature type="domain" description="HTH lacI-type" evidence="5">
    <location>
        <begin position="2"/>
        <end position="56"/>
    </location>
</feature>
<dbReference type="SMART" id="SM00354">
    <property type="entry name" value="HTH_LACI"/>
    <property type="match status" value="1"/>
</dbReference>
<accession>A0A8J2VL85</accession>
<dbReference type="Pfam" id="PF00532">
    <property type="entry name" value="Peripla_BP_1"/>
    <property type="match status" value="1"/>
</dbReference>
<keyword evidence="3" id="KW-0238">DNA-binding</keyword>
<dbReference type="InterPro" id="IPR001761">
    <property type="entry name" value="Peripla_BP/Lac1_sug-bd_dom"/>
</dbReference>
<protein>
    <submittedName>
        <fullName evidence="6">LacI family transcriptional regulator</fullName>
    </submittedName>
</protein>
<dbReference type="PANTHER" id="PTHR30146">
    <property type="entry name" value="LACI-RELATED TRANSCRIPTIONAL REPRESSOR"/>
    <property type="match status" value="1"/>
</dbReference>
<proteinExistence type="predicted"/>
<dbReference type="PROSITE" id="PS50932">
    <property type="entry name" value="HTH_LACI_2"/>
    <property type="match status" value="1"/>
</dbReference>
<evidence type="ECO:0000256" key="1">
    <source>
        <dbReference type="ARBA" id="ARBA00022491"/>
    </source>
</evidence>
<keyword evidence="4" id="KW-0804">Transcription</keyword>
<dbReference type="AlphaFoldDB" id="A0A8J2VL85"/>
<organism evidence="6 7">
    <name type="scientific">Pullulanibacillus camelliae</name>
    <dbReference type="NCBI Taxonomy" id="1707096"/>
    <lineage>
        <taxon>Bacteria</taxon>
        <taxon>Bacillati</taxon>
        <taxon>Bacillota</taxon>
        <taxon>Bacilli</taxon>
        <taxon>Bacillales</taxon>
        <taxon>Sporolactobacillaceae</taxon>
        <taxon>Pullulanibacillus</taxon>
    </lineage>
</organism>
<comment type="caution">
    <text evidence="6">The sequence shown here is derived from an EMBL/GenBank/DDBJ whole genome shotgun (WGS) entry which is preliminary data.</text>
</comment>
<dbReference type="InterPro" id="IPR000843">
    <property type="entry name" value="HTH_LacI"/>
</dbReference>
<evidence type="ECO:0000256" key="4">
    <source>
        <dbReference type="ARBA" id="ARBA00023163"/>
    </source>
</evidence>
<evidence type="ECO:0000259" key="5">
    <source>
        <dbReference type="PROSITE" id="PS50932"/>
    </source>
</evidence>
<dbReference type="EMBL" id="BMIR01000001">
    <property type="protein sequence ID" value="GGE27864.1"/>
    <property type="molecule type" value="Genomic_DNA"/>
</dbReference>
<evidence type="ECO:0000256" key="2">
    <source>
        <dbReference type="ARBA" id="ARBA00023015"/>
    </source>
</evidence>
<dbReference type="PANTHER" id="PTHR30146:SF95">
    <property type="entry name" value="RIBOSE OPERON REPRESSOR"/>
    <property type="match status" value="1"/>
</dbReference>
<dbReference type="Gene3D" id="3.40.50.2300">
    <property type="match status" value="2"/>
</dbReference>
<name>A0A8J2VL85_9BACL</name>
<gene>
    <name evidence="6" type="ORF">GCM10011391_02930</name>
</gene>
<keyword evidence="7" id="KW-1185">Reference proteome</keyword>
<evidence type="ECO:0000313" key="6">
    <source>
        <dbReference type="EMBL" id="GGE27864.1"/>
    </source>
</evidence>
<evidence type="ECO:0000313" key="7">
    <source>
        <dbReference type="Proteomes" id="UP000628775"/>
    </source>
</evidence>
<dbReference type="PRINTS" id="PR00036">
    <property type="entry name" value="HTHLACI"/>
</dbReference>
<dbReference type="CDD" id="cd06291">
    <property type="entry name" value="PBP1_Qymf-like"/>
    <property type="match status" value="1"/>
</dbReference>
<dbReference type="Gene3D" id="1.10.260.40">
    <property type="entry name" value="lambda repressor-like DNA-binding domains"/>
    <property type="match status" value="1"/>
</dbReference>
<dbReference type="SUPFAM" id="SSF47413">
    <property type="entry name" value="lambda repressor-like DNA-binding domains"/>
    <property type="match status" value="1"/>
</dbReference>
<sequence>MTTIRDIAKAAEVSVATVSRVLNNNGYVHVDTRARVLKIIKEFNYRPNAVARSLYKKQSNTIALILPDITNPFFPELAKAVEDALNLYGYTLMLCNSDERPLKEREYVEILKQKYVDGVILVSHTLAPEDLERLGLPVVIVDRNVHGKIPTVLSNNIGGARRGTRFLKEKGYKVIAHLRGPENIVTSNERYQGYLDVVADESWFHEGLTAVGNYNMKESVTATKELITKYPEIDAIFSGNDVMGVGAVKAVQEMGKQIPDDIGIIGFDGITLGEMIYPELTTIAQPIYEMGVLAARMLIKLIENKPLNTTFYEFPIKLIERKTTR</sequence>